<keyword evidence="4 7" id="KW-0597">Phosphoprotein</keyword>
<protein>
    <recommendedName>
        <fullName evidence="3">histidine kinase</fullName>
        <ecNumber evidence="3">2.7.13.3</ecNumber>
    </recommendedName>
</protein>
<dbReference type="Proteomes" id="UP000469385">
    <property type="component" value="Unassembled WGS sequence"/>
</dbReference>
<gene>
    <name evidence="13" type="ORF">GON04_16645</name>
</gene>
<dbReference type="InterPro" id="IPR000700">
    <property type="entry name" value="PAS-assoc_C"/>
</dbReference>
<dbReference type="RefSeq" id="WP_157399182.1">
    <property type="nucleotide sequence ID" value="NZ_WSEL01000009.1"/>
</dbReference>
<dbReference type="GO" id="GO:0005886">
    <property type="term" value="C:plasma membrane"/>
    <property type="evidence" value="ECO:0007669"/>
    <property type="project" value="UniProtKB-SubCell"/>
</dbReference>
<keyword evidence="8" id="KW-0175">Coiled coil</keyword>
<evidence type="ECO:0000259" key="9">
    <source>
        <dbReference type="PROSITE" id="PS50109"/>
    </source>
</evidence>
<dbReference type="PROSITE" id="PS50112">
    <property type="entry name" value="PAS"/>
    <property type="match status" value="2"/>
</dbReference>
<keyword evidence="5" id="KW-0808">Transferase</keyword>
<dbReference type="PANTHER" id="PTHR43047">
    <property type="entry name" value="TWO-COMPONENT HISTIDINE PROTEIN KINASE"/>
    <property type="match status" value="1"/>
</dbReference>
<evidence type="ECO:0000256" key="4">
    <source>
        <dbReference type="ARBA" id="ARBA00022553"/>
    </source>
</evidence>
<evidence type="ECO:0000256" key="3">
    <source>
        <dbReference type="ARBA" id="ARBA00012438"/>
    </source>
</evidence>
<evidence type="ECO:0000259" key="11">
    <source>
        <dbReference type="PROSITE" id="PS50112"/>
    </source>
</evidence>
<dbReference type="CDD" id="cd00082">
    <property type="entry name" value="HisKA"/>
    <property type="match status" value="1"/>
</dbReference>
<dbReference type="GO" id="GO:0009927">
    <property type="term" value="F:histidine phosphotransfer kinase activity"/>
    <property type="evidence" value="ECO:0007669"/>
    <property type="project" value="TreeGrafter"/>
</dbReference>
<dbReference type="Gene3D" id="3.30.450.20">
    <property type="entry name" value="PAS domain"/>
    <property type="match status" value="2"/>
</dbReference>
<dbReference type="FunFam" id="3.30.565.10:FF:000006">
    <property type="entry name" value="Sensor histidine kinase WalK"/>
    <property type="match status" value="1"/>
</dbReference>
<accession>A0A6N8IVV4</accession>
<feature type="domain" description="Histidine kinase" evidence="9">
    <location>
        <begin position="342"/>
        <end position="560"/>
    </location>
</feature>
<feature type="domain" description="PAS" evidence="11">
    <location>
        <begin position="63"/>
        <end position="121"/>
    </location>
</feature>
<dbReference type="Gene3D" id="1.10.287.130">
    <property type="match status" value="1"/>
</dbReference>
<dbReference type="EMBL" id="WSEL01000009">
    <property type="protein sequence ID" value="MVQ31091.1"/>
    <property type="molecule type" value="Genomic_DNA"/>
</dbReference>
<dbReference type="InterPro" id="IPR003594">
    <property type="entry name" value="HATPase_dom"/>
</dbReference>
<dbReference type="Pfam" id="PF08448">
    <property type="entry name" value="PAS_4"/>
    <property type="match status" value="2"/>
</dbReference>
<feature type="coiled-coil region" evidence="8">
    <location>
        <begin position="15"/>
        <end position="42"/>
    </location>
</feature>
<dbReference type="InterPro" id="IPR000014">
    <property type="entry name" value="PAS"/>
</dbReference>
<dbReference type="SMART" id="SM00091">
    <property type="entry name" value="PAS"/>
    <property type="match status" value="2"/>
</dbReference>
<dbReference type="PRINTS" id="PR00344">
    <property type="entry name" value="BCTRLSENSOR"/>
</dbReference>
<dbReference type="SUPFAM" id="SSF55874">
    <property type="entry name" value="ATPase domain of HSP90 chaperone/DNA topoisomerase II/histidine kinase"/>
    <property type="match status" value="1"/>
</dbReference>
<evidence type="ECO:0000259" key="12">
    <source>
        <dbReference type="PROSITE" id="PS50113"/>
    </source>
</evidence>
<feature type="domain" description="PAC" evidence="12">
    <location>
        <begin position="135"/>
        <end position="190"/>
    </location>
</feature>
<comment type="subcellular location">
    <subcellularLocation>
        <location evidence="2">Cell inner membrane</location>
        <topology evidence="2">Multi-pass membrane protein</topology>
    </subcellularLocation>
</comment>
<dbReference type="InterPro" id="IPR036890">
    <property type="entry name" value="HATPase_C_sf"/>
</dbReference>
<dbReference type="SUPFAM" id="SSF47384">
    <property type="entry name" value="Homodimeric domain of signal transducing histidine kinase"/>
    <property type="match status" value="1"/>
</dbReference>
<proteinExistence type="predicted"/>
<name>A0A6N8IVV4_9BURK</name>
<dbReference type="InterPro" id="IPR004358">
    <property type="entry name" value="Sig_transdc_His_kin-like_C"/>
</dbReference>
<evidence type="ECO:0000256" key="6">
    <source>
        <dbReference type="ARBA" id="ARBA00022777"/>
    </source>
</evidence>
<dbReference type="CDD" id="cd16922">
    <property type="entry name" value="HATPase_EvgS-ArcB-TorS-like"/>
    <property type="match status" value="1"/>
</dbReference>
<dbReference type="NCBIfam" id="TIGR00229">
    <property type="entry name" value="sensory_box"/>
    <property type="match status" value="2"/>
</dbReference>
<dbReference type="PROSITE" id="PS50110">
    <property type="entry name" value="RESPONSE_REGULATORY"/>
    <property type="match status" value="1"/>
</dbReference>
<evidence type="ECO:0000313" key="14">
    <source>
        <dbReference type="Proteomes" id="UP000469385"/>
    </source>
</evidence>
<dbReference type="Gene3D" id="3.40.50.2300">
    <property type="match status" value="1"/>
</dbReference>
<feature type="domain" description="Response regulatory" evidence="10">
    <location>
        <begin position="583"/>
        <end position="699"/>
    </location>
</feature>
<dbReference type="InterPro" id="IPR036097">
    <property type="entry name" value="HisK_dim/P_sf"/>
</dbReference>
<dbReference type="SMART" id="SM00387">
    <property type="entry name" value="HATPase_c"/>
    <property type="match status" value="1"/>
</dbReference>
<feature type="modified residue" description="4-aspartylphosphate" evidence="7">
    <location>
        <position position="632"/>
    </location>
</feature>
<feature type="domain" description="PAC" evidence="12">
    <location>
        <begin position="272"/>
        <end position="324"/>
    </location>
</feature>
<dbReference type="InterPro" id="IPR005467">
    <property type="entry name" value="His_kinase_dom"/>
</dbReference>
<dbReference type="SMART" id="SM00448">
    <property type="entry name" value="REC"/>
    <property type="match status" value="1"/>
</dbReference>
<dbReference type="PROSITE" id="PS50113">
    <property type="entry name" value="PAC"/>
    <property type="match status" value="2"/>
</dbReference>
<sequence>MSLSRSATDLPGDALQRLQEENDELRIRLQEAEETLVAIRQGDVDALVVGADIYTLDSSHAAAGKLRQDVLAQMEDAVLAFDGDDNLTFMNEAAERHYGQGASDLLGRPKAQLFEEVWPSDGDRESCEQALRDKGLARAQVLHRLPGGGSAVNVEIALSVLRDVAGNATGRLYVIRDIEERVKAEQSLAAAAGALARRERQFSTLVENSPDIFARMDRSHRHLYVSPIVTHYTGADPSRFLGKTNAELGMPDHLVREWQVALDGVFQRREIGRVQFAFDAVDGRKAVFDARLVPEFDEQGAVESVLSIAVDVTEQERVNEDLRESQARLREADMRKDEFLATLAHELRNPLAPIRNALQLMRMSQRPEVHADARGVVERQLGQMVHLVDDLLDISRISRGKLDLRREVADMTAIVQSAVETSRPLIEAGRHQLTVQLPQPQSLLVHADVTRLCQVIANLLNNAAKYTPEAGRIELVARRQDDWAVVEVRDSGAGIPPDMLPRVFEMFTQVDRTIGRSQGGLGIGLALVHKLVDLHGGQVEASSEGPGRGSTFTVRLPLAPHADGGARGSDARPVQPVSATGQRVLVVDDNVDSALTMAQVLEMLGYETAMAHDGLEALALAESFRPEVLLLDIGLPLLSGHDVARRIRAQDWGRDMLLIALSGWGQEADKHKSVEAGFDHHFVKPVDLDALMKAVSAPAARRS</sequence>
<dbReference type="Pfam" id="PF00512">
    <property type="entry name" value="HisKA"/>
    <property type="match status" value="1"/>
</dbReference>
<dbReference type="InterPro" id="IPR013656">
    <property type="entry name" value="PAS_4"/>
</dbReference>
<dbReference type="InterPro" id="IPR011006">
    <property type="entry name" value="CheY-like_superfamily"/>
</dbReference>
<dbReference type="CDD" id="cd00130">
    <property type="entry name" value="PAS"/>
    <property type="match status" value="1"/>
</dbReference>
<dbReference type="GO" id="GO:0000155">
    <property type="term" value="F:phosphorelay sensor kinase activity"/>
    <property type="evidence" value="ECO:0007669"/>
    <property type="project" value="InterPro"/>
</dbReference>
<evidence type="ECO:0000256" key="1">
    <source>
        <dbReference type="ARBA" id="ARBA00000085"/>
    </source>
</evidence>
<evidence type="ECO:0000313" key="13">
    <source>
        <dbReference type="EMBL" id="MVQ31091.1"/>
    </source>
</evidence>
<dbReference type="SUPFAM" id="SSF52172">
    <property type="entry name" value="CheY-like"/>
    <property type="match status" value="1"/>
</dbReference>
<dbReference type="SMART" id="SM00388">
    <property type="entry name" value="HisKA"/>
    <property type="match status" value="1"/>
</dbReference>
<dbReference type="SUPFAM" id="SSF55785">
    <property type="entry name" value="PYP-like sensor domain (PAS domain)"/>
    <property type="match status" value="2"/>
</dbReference>
<dbReference type="InterPro" id="IPR035965">
    <property type="entry name" value="PAS-like_dom_sf"/>
</dbReference>
<dbReference type="PROSITE" id="PS50109">
    <property type="entry name" value="HIS_KIN"/>
    <property type="match status" value="1"/>
</dbReference>
<dbReference type="AlphaFoldDB" id="A0A6N8IVV4"/>
<dbReference type="Gene3D" id="3.30.565.10">
    <property type="entry name" value="Histidine kinase-like ATPase, C-terminal domain"/>
    <property type="match status" value="1"/>
</dbReference>
<comment type="caution">
    <text evidence="13">The sequence shown here is derived from an EMBL/GenBank/DDBJ whole genome shotgun (WGS) entry which is preliminary data.</text>
</comment>
<dbReference type="Pfam" id="PF02518">
    <property type="entry name" value="HATPase_c"/>
    <property type="match status" value="1"/>
</dbReference>
<dbReference type="InterPro" id="IPR001789">
    <property type="entry name" value="Sig_transdc_resp-reg_receiver"/>
</dbReference>
<dbReference type="Pfam" id="PF00072">
    <property type="entry name" value="Response_reg"/>
    <property type="match status" value="1"/>
</dbReference>
<evidence type="ECO:0000256" key="5">
    <source>
        <dbReference type="ARBA" id="ARBA00022679"/>
    </source>
</evidence>
<evidence type="ECO:0000256" key="7">
    <source>
        <dbReference type="PROSITE-ProRule" id="PRU00169"/>
    </source>
</evidence>
<reference evidence="13 14" key="1">
    <citation type="submission" date="2019-12" db="EMBL/GenBank/DDBJ databases">
        <authorList>
            <person name="Huq M.A."/>
        </authorList>
    </citation>
    <scope>NUCLEOTIDE SEQUENCE [LARGE SCALE GENOMIC DNA]</scope>
    <source>
        <strain evidence="13 14">MAH-25</strain>
    </source>
</reference>
<dbReference type="PANTHER" id="PTHR43047:SF72">
    <property type="entry name" value="OSMOSENSING HISTIDINE PROTEIN KINASE SLN1"/>
    <property type="match status" value="1"/>
</dbReference>
<keyword evidence="14" id="KW-1185">Reference proteome</keyword>
<evidence type="ECO:0000259" key="10">
    <source>
        <dbReference type="PROSITE" id="PS50110"/>
    </source>
</evidence>
<evidence type="ECO:0000256" key="8">
    <source>
        <dbReference type="SAM" id="Coils"/>
    </source>
</evidence>
<feature type="domain" description="PAS" evidence="11">
    <location>
        <begin position="198"/>
        <end position="252"/>
    </location>
</feature>
<dbReference type="InterPro" id="IPR003661">
    <property type="entry name" value="HisK_dim/P_dom"/>
</dbReference>
<dbReference type="EC" id="2.7.13.3" evidence="3"/>
<keyword evidence="6" id="KW-0418">Kinase</keyword>
<organism evidence="13 14">
    <name type="scientific">Ramlibacter pinisoli</name>
    <dbReference type="NCBI Taxonomy" id="2682844"/>
    <lineage>
        <taxon>Bacteria</taxon>
        <taxon>Pseudomonadati</taxon>
        <taxon>Pseudomonadota</taxon>
        <taxon>Betaproteobacteria</taxon>
        <taxon>Burkholderiales</taxon>
        <taxon>Comamonadaceae</taxon>
        <taxon>Ramlibacter</taxon>
    </lineage>
</organism>
<comment type="catalytic activity">
    <reaction evidence="1">
        <text>ATP + protein L-histidine = ADP + protein N-phospho-L-histidine.</text>
        <dbReference type="EC" id="2.7.13.3"/>
    </reaction>
</comment>
<evidence type="ECO:0000256" key="2">
    <source>
        <dbReference type="ARBA" id="ARBA00004429"/>
    </source>
</evidence>